<organism evidence="2">
    <name type="scientific">Lygus hesperus</name>
    <name type="common">Western plant bug</name>
    <dbReference type="NCBI Taxonomy" id="30085"/>
    <lineage>
        <taxon>Eukaryota</taxon>
        <taxon>Metazoa</taxon>
        <taxon>Ecdysozoa</taxon>
        <taxon>Arthropoda</taxon>
        <taxon>Hexapoda</taxon>
        <taxon>Insecta</taxon>
        <taxon>Pterygota</taxon>
        <taxon>Neoptera</taxon>
        <taxon>Paraneoptera</taxon>
        <taxon>Hemiptera</taxon>
        <taxon>Heteroptera</taxon>
        <taxon>Panheteroptera</taxon>
        <taxon>Cimicomorpha</taxon>
        <taxon>Miridae</taxon>
        <taxon>Mirini</taxon>
        <taxon>Lygus</taxon>
    </lineage>
</organism>
<dbReference type="EMBL" id="GBRD01007359">
    <property type="protein sequence ID" value="JAG58462.1"/>
    <property type="molecule type" value="Transcribed_RNA"/>
</dbReference>
<reference evidence="2" key="2">
    <citation type="submission" date="2014-07" db="EMBL/GenBank/DDBJ databases">
        <authorList>
            <person name="Hull J."/>
        </authorList>
    </citation>
    <scope>NUCLEOTIDE SEQUENCE</scope>
</reference>
<dbReference type="EMBL" id="GBHO01017542">
    <property type="protein sequence ID" value="JAG26062.1"/>
    <property type="molecule type" value="Transcribed_RNA"/>
</dbReference>
<evidence type="ECO:0000313" key="3">
    <source>
        <dbReference type="EMBL" id="JAG26062.1"/>
    </source>
</evidence>
<dbReference type="InterPro" id="IPR019734">
    <property type="entry name" value="TPR_rpt"/>
</dbReference>
<reference evidence="5" key="4">
    <citation type="journal article" date="2016" name="Gigascience">
        <title>De novo construction of an expanded transcriptome assembly for the western tarnished plant bug, Lygus hesperus.</title>
        <authorList>
            <person name="Tassone E.E."/>
            <person name="Geib S.M."/>
            <person name="Hall B."/>
            <person name="Fabrick J.A."/>
            <person name="Brent C.S."/>
            <person name="Hull J.J."/>
        </authorList>
    </citation>
    <scope>NUCLEOTIDE SEQUENCE</scope>
</reference>
<evidence type="ECO:0000313" key="4">
    <source>
        <dbReference type="EMBL" id="JAG58462.1"/>
    </source>
</evidence>
<comment type="similarity">
    <text evidence="1">Belongs to the TTC36 family.</text>
</comment>
<name>A0A0A9Y350_LYGHE</name>
<sequence length="194" mass="21544">MSDIGEHDRIILNSIFNPFLPIGEPNYDGDLAEELTDNEEITPSVARAKEIEVQGVQSAEAGDLDGAERLFTEALHISERASGYNNRAQVFRLQGKDDEAILDLNRAIEMSGGSGKAGCQAYCQRALLHRRNGRDVAAKEDFTKAAQLGSLFARHQLVEMNPYAAMCNQMLNDMMMKLNRMDYTNGVTKENDKS</sequence>
<dbReference type="SMART" id="SM00028">
    <property type="entry name" value="TPR"/>
    <property type="match status" value="2"/>
</dbReference>
<dbReference type="EMBL" id="GDHC01002419">
    <property type="protein sequence ID" value="JAQ16210.1"/>
    <property type="molecule type" value="Transcribed_RNA"/>
</dbReference>
<evidence type="ECO:0000313" key="5">
    <source>
        <dbReference type="EMBL" id="JAQ16210.1"/>
    </source>
</evidence>
<gene>
    <name evidence="5" type="primary">ttc36_1</name>
    <name evidence="3" type="ORF">CM83_48024</name>
    <name evidence="2" type="ORF">CM83_48025</name>
    <name evidence="5" type="ORF">g.58513</name>
</gene>
<dbReference type="PANTHER" id="PTHR21405:SF0">
    <property type="entry name" value="TETRATRICOPEPTIDE REPEAT PROTEIN 36"/>
    <property type="match status" value="1"/>
</dbReference>
<dbReference type="InterPro" id="IPR011990">
    <property type="entry name" value="TPR-like_helical_dom_sf"/>
</dbReference>
<dbReference type="SUPFAM" id="SSF48452">
    <property type="entry name" value="TPR-like"/>
    <property type="match status" value="1"/>
</dbReference>
<proteinExistence type="inferred from homology"/>
<dbReference type="InterPro" id="IPR038906">
    <property type="entry name" value="TTC36"/>
</dbReference>
<dbReference type="GO" id="GO:0006570">
    <property type="term" value="P:tyrosine metabolic process"/>
    <property type="evidence" value="ECO:0007669"/>
    <property type="project" value="TreeGrafter"/>
</dbReference>
<reference evidence="4" key="3">
    <citation type="submission" date="2014-09" db="EMBL/GenBank/DDBJ databases">
        <authorList>
            <person name="Magalhaes I.L.F."/>
            <person name="Oliveira U."/>
            <person name="Santos F.R."/>
            <person name="Vidigal T.H.D.A."/>
            <person name="Brescovit A.D."/>
            <person name="Santos A.J."/>
        </authorList>
    </citation>
    <scope>NUCLEOTIDE SEQUENCE</scope>
</reference>
<dbReference type="Pfam" id="PF13181">
    <property type="entry name" value="TPR_8"/>
    <property type="match status" value="1"/>
</dbReference>
<dbReference type="Gene3D" id="1.25.40.10">
    <property type="entry name" value="Tetratricopeptide repeat domain"/>
    <property type="match status" value="1"/>
</dbReference>
<accession>A0A0A9Y350</accession>
<dbReference type="PANTHER" id="PTHR21405">
    <property type="entry name" value="CDNA SEQUENCE BC021608"/>
    <property type="match status" value="1"/>
</dbReference>
<protein>
    <submittedName>
        <fullName evidence="5">Tetratricopeptide repeat protein 36</fullName>
    </submittedName>
</protein>
<reference evidence="2" key="1">
    <citation type="journal article" date="2014" name="PLoS ONE">
        <title>Transcriptome-Based Identification of ABC Transporters in the Western Tarnished Plant Bug Lygus hesperus.</title>
        <authorList>
            <person name="Hull J.J."/>
            <person name="Chaney K."/>
            <person name="Geib S.M."/>
            <person name="Fabrick J.A."/>
            <person name="Brent C.S."/>
            <person name="Walsh D."/>
            <person name="Lavine L.C."/>
        </authorList>
    </citation>
    <scope>NUCLEOTIDE SEQUENCE</scope>
</reference>
<evidence type="ECO:0000313" key="2">
    <source>
        <dbReference type="EMBL" id="JAG26061.1"/>
    </source>
</evidence>
<dbReference type="EMBL" id="GBHO01017543">
    <property type="protein sequence ID" value="JAG26061.1"/>
    <property type="molecule type" value="Transcribed_RNA"/>
</dbReference>
<dbReference type="AlphaFoldDB" id="A0A0A9Y350"/>
<dbReference type="EMBL" id="GBRD01007357">
    <property type="protein sequence ID" value="JAG58464.1"/>
    <property type="molecule type" value="Transcribed_RNA"/>
</dbReference>
<evidence type="ECO:0000256" key="1">
    <source>
        <dbReference type="ARBA" id="ARBA00006995"/>
    </source>
</evidence>